<dbReference type="EMBL" id="GL379868">
    <property type="protein sequence ID" value="EGT58374.1"/>
    <property type="molecule type" value="Genomic_DNA"/>
</dbReference>
<keyword evidence="3" id="KW-1185">Reference proteome</keyword>
<dbReference type="Proteomes" id="UP000008068">
    <property type="component" value="Unassembled WGS sequence"/>
</dbReference>
<evidence type="ECO:0000259" key="1">
    <source>
        <dbReference type="Pfam" id="PF08718"/>
    </source>
</evidence>
<evidence type="ECO:0000313" key="2">
    <source>
        <dbReference type="EMBL" id="EGT58374.1"/>
    </source>
</evidence>
<dbReference type="HOGENOM" id="CLU_079649_1_0_1"/>
<dbReference type="OrthoDB" id="116883at2759"/>
<dbReference type="PANTHER" id="PTHR10219:SF43">
    <property type="entry name" value="GLYCOLIPID TRANSFER PROTEIN DOMAIN-CONTAINING PROTEIN"/>
    <property type="match status" value="1"/>
</dbReference>
<dbReference type="InParanoid" id="G0NDN9"/>
<reference evidence="3" key="1">
    <citation type="submission" date="2011-07" db="EMBL/GenBank/DDBJ databases">
        <authorList>
            <consortium name="Caenorhabditis brenneri Sequencing and Analysis Consortium"/>
            <person name="Wilson R.K."/>
        </authorList>
    </citation>
    <scope>NUCLEOTIDE SEQUENCE [LARGE SCALE GENOMIC DNA]</scope>
    <source>
        <strain evidence="3">PB2801</strain>
    </source>
</reference>
<dbReference type="OMA" id="FSHACTL"/>
<dbReference type="FunCoup" id="G0NDN9">
    <property type="interactions" value="1147"/>
</dbReference>
<dbReference type="GO" id="GO:1902388">
    <property type="term" value="F:ceramide 1-phosphate transfer activity"/>
    <property type="evidence" value="ECO:0007669"/>
    <property type="project" value="TreeGrafter"/>
</dbReference>
<dbReference type="STRING" id="135651.G0NDN9"/>
<dbReference type="SUPFAM" id="SSF110004">
    <property type="entry name" value="Glycolipid transfer protein, GLTP"/>
    <property type="match status" value="1"/>
</dbReference>
<dbReference type="eggNOG" id="KOG4189">
    <property type="taxonomic scope" value="Eukaryota"/>
</dbReference>
<accession>G0NDN9</accession>
<proteinExistence type="predicted"/>
<feature type="domain" description="Glycolipid transfer protein" evidence="1">
    <location>
        <begin position="56"/>
        <end position="196"/>
    </location>
</feature>
<dbReference type="PANTHER" id="PTHR10219">
    <property type="entry name" value="GLYCOLIPID TRANSFER PROTEIN-RELATED"/>
    <property type="match status" value="1"/>
</dbReference>
<protein>
    <submittedName>
        <fullName evidence="2">CBN-TAG-296 protein</fullName>
    </submittedName>
</protein>
<dbReference type="GO" id="GO:1902387">
    <property type="term" value="F:ceramide 1-phosphate binding"/>
    <property type="evidence" value="ECO:0007669"/>
    <property type="project" value="TreeGrafter"/>
</dbReference>
<dbReference type="GO" id="GO:0005829">
    <property type="term" value="C:cytosol"/>
    <property type="evidence" value="ECO:0007669"/>
    <property type="project" value="TreeGrafter"/>
</dbReference>
<dbReference type="InterPro" id="IPR036497">
    <property type="entry name" value="GLTP_sf"/>
</dbReference>
<dbReference type="InterPro" id="IPR014830">
    <property type="entry name" value="Glycolipid_transfer_prot_dom"/>
</dbReference>
<gene>
    <name evidence="2" type="primary">Cbn-tag-296</name>
    <name evidence="2" type="ORF">CAEBREN_05406</name>
</gene>
<dbReference type="Pfam" id="PF08718">
    <property type="entry name" value="GLTP"/>
    <property type="match status" value="1"/>
</dbReference>
<evidence type="ECO:0000313" key="3">
    <source>
        <dbReference type="Proteomes" id="UP000008068"/>
    </source>
</evidence>
<dbReference type="AlphaFoldDB" id="G0NDN9"/>
<organism evidence="3">
    <name type="scientific">Caenorhabditis brenneri</name>
    <name type="common">Nematode worm</name>
    <dbReference type="NCBI Taxonomy" id="135651"/>
    <lineage>
        <taxon>Eukaryota</taxon>
        <taxon>Metazoa</taxon>
        <taxon>Ecdysozoa</taxon>
        <taxon>Nematoda</taxon>
        <taxon>Chromadorea</taxon>
        <taxon>Rhabditida</taxon>
        <taxon>Rhabditina</taxon>
        <taxon>Rhabditomorpha</taxon>
        <taxon>Rhabditoidea</taxon>
        <taxon>Rhabditidae</taxon>
        <taxon>Peloderinae</taxon>
        <taxon>Caenorhabditis</taxon>
    </lineage>
</organism>
<dbReference type="Gene3D" id="1.10.3520.10">
    <property type="entry name" value="Glycolipid transfer protein"/>
    <property type="match status" value="1"/>
</dbReference>
<dbReference type="GO" id="GO:0016020">
    <property type="term" value="C:membrane"/>
    <property type="evidence" value="ECO:0007669"/>
    <property type="project" value="TreeGrafter"/>
</dbReference>
<sequence>MNAVAAPTPFCIKLVATQMKKLSTEKPAILEVIENIEVEETIKENKQEAAETPEDVELLTFVEVYEELCKFIGMLGKIFEFVEKDVREKIDLLRELHAANPEGYKTVTTMVHSEKPMDKKGKESGAVAILHLNRALEFIVEFMYAAVSATNEDSIPKICKECYDGTLAKHHPWIIRTAVKVAVYTLPTRDKMLEYIRGSATDESFVKSHIDDVVNHGKVVHARINTIYTIHELHKIA</sequence>
<name>G0NDN9_CAEBE</name>